<feature type="non-terminal residue" evidence="2">
    <location>
        <position position="1"/>
    </location>
</feature>
<evidence type="ECO:0000313" key="3">
    <source>
        <dbReference type="Proteomes" id="UP000478052"/>
    </source>
</evidence>
<keyword evidence="3" id="KW-1185">Reference proteome</keyword>
<gene>
    <name evidence="2" type="ORF">FWK35_00006173</name>
</gene>
<evidence type="ECO:0000313" key="2">
    <source>
        <dbReference type="EMBL" id="KAF0764149.1"/>
    </source>
</evidence>
<evidence type="ECO:0000256" key="1">
    <source>
        <dbReference type="SAM" id="Phobius"/>
    </source>
</evidence>
<keyword evidence="1" id="KW-0472">Membrane</keyword>
<name>A0A6G0Z1D9_APHCR</name>
<proteinExistence type="predicted"/>
<dbReference type="EMBL" id="VUJU01001708">
    <property type="protein sequence ID" value="KAF0764149.1"/>
    <property type="molecule type" value="Genomic_DNA"/>
</dbReference>
<keyword evidence="1" id="KW-0812">Transmembrane</keyword>
<reference evidence="2 3" key="1">
    <citation type="submission" date="2019-08" db="EMBL/GenBank/DDBJ databases">
        <title>Whole genome of Aphis craccivora.</title>
        <authorList>
            <person name="Voronova N.V."/>
            <person name="Shulinski R.S."/>
            <person name="Bandarenka Y.V."/>
            <person name="Zhorov D.G."/>
            <person name="Warner D."/>
        </authorList>
    </citation>
    <scope>NUCLEOTIDE SEQUENCE [LARGE SCALE GENOMIC DNA]</scope>
    <source>
        <strain evidence="2">180601</strain>
        <tissue evidence="2">Whole Body</tissue>
    </source>
</reference>
<dbReference type="Proteomes" id="UP000478052">
    <property type="component" value="Unassembled WGS sequence"/>
</dbReference>
<comment type="caution">
    <text evidence="2">The sequence shown here is derived from an EMBL/GenBank/DDBJ whole genome shotgun (WGS) entry which is preliminary data.</text>
</comment>
<protein>
    <submittedName>
        <fullName evidence="2">Uncharacterized protein</fullName>
    </submittedName>
</protein>
<feature type="non-terminal residue" evidence="2">
    <location>
        <position position="392"/>
    </location>
</feature>
<accession>A0A6G0Z1D9</accession>
<organism evidence="2 3">
    <name type="scientific">Aphis craccivora</name>
    <name type="common">Cowpea aphid</name>
    <dbReference type="NCBI Taxonomy" id="307492"/>
    <lineage>
        <taxon>Eukaryota</taxon>
        <taxon>Metazoa</taxon>
        <taxon>Ecdysozoa</taxon>
        <taxon>Arthropoda</taxon>
        <taxon>Hexapoda</taxon>
        <taxon>Insecta</taxon>
        <taxon>Pterygota</taxon>
        <taxon>Neoptera</taxon>
        <taxon>Paraneoptera</taxon>
        <taxon>Hemiptera</taxon>
        <taxon>Sternorrhyncha</taxon>
        <taxon>Aphidomorpha</taxon>
        <taxon>Aphidoidea</taxon>
        <taxon>Aphididae</taxon>
        <taxon>Aphidini</taxon>
        <taxon>Aphis</taxon>
        <taxon>Aphis</taxon>
    </lineage>
</organism>
<dbReference type="AlphaFoldDB" id="A0A6G0Z1D9"/>
<feature type="transmembrane region" description="Helical" evidence="1">
    <location>
        <begin position="347"/>
        <end position="368"/>
    </location>
</feature>
<sequence>ITYQNNASIINFRFGFRWKNEYLWCIIEVKSKNFPRVFKKSIFYMFWSKGPVSDRKVNVVGTLGGQNVKKNPKKVTEKREFLRKISFRPNRFFYIVVNQKLITLKKIKNLQFFTKSVENVNICKDKKYNTNVTITIYPQTILNICYSSKSISRRYLKIVPVIKIGVFVTVDKIFLISSSYIQICRKFVKTMNICKLFYMTHTAPNVQQSGTHLPAFFIALLELHTIFIELRIERRGLSEKLTYVMIYLHCFSKFYECAPQRSISKDILSISRIVNYYFCCGVDVRYIQAISYNRIKMVKPNVTCVCAVGNGYLQSADYWIIYCIIQDVKSRIFLIYHTFNFDISIEYIELNCAFIIALYAFMCVFSYLNDILNYSVRPLIIYNLSVKRKDTA</sequence>
<keyword evidence="1" id="KW-1133">Transmembrane helix</keyword>